<keyword evidence="1" id="KW-0732">Signal</keyword>
<proteinExistence type="predicted"/>
<organism evidence="2 3">
    <name type="scientific">Smittium megazygosporum</name>
    <dbReference type="NCBI Taxonomy" id="133381"/>
    <lineage>
        <taxon>Eukaryota</taxon>
        <taxon>Fungi</taxon>
        <taxon>Fungi incertae sedis</taxon>
        <taxon>Zoopagomycota</taxon>
        <taxon>Kickxellomycotina</taxon>
        <taxon>Harpellomycetes</taxon>
        <taxon>Harpellales</taxon>
        <taxon>Legeriomycetaceae</taxon>
        <taxon>Smittium</taxon>
    </lineage>
</organism>
<protein>
    <submittedName>
        <fullName evidence="2">Uncharacterized protein</fullName>
    </submittedName>
</protein>
<accession>A0A2T9ZD08</accession>
<evidence type="ECO:0000313" key="3">
    <source>
        <dbReference type="Proteomes" id="UP000245609"/>
    </source>
</evidence>
<dbReference type="EMBL" id="MBFS01000445">
    <property type="protein sequence ID" value="PVV02483.1"/>
    <property type="molecule type" value="Genomic_DNA"/>
</dbReference>
<keyword evidence="3" id="KW-1185">Reference proteome</keyword>
<comment type="caution">
    <text evidence="2">The sequence shown here is derived from an EMBL/GenBank/DDBJ whole genome shotgun (WGS) entry which is preliminary data.</text>
</comment>
<feature type="chain" id="PRO_5015680305" evidence="1">
    <location>
        <begin position="21"/>
        <end position="68"/>
    </location>
</feature>
<reference evidence="2 3" key="1">
    <citation type="journal article" date="2018" name="MBio">
        <title>Comparative Genomics Reveals the Core Gene Toolbox for the Fungus-Insect Symbiosis.</title>
        <authorList>
            <person name="Wang Y."/>
            <person name="Stata M."/>
            <person name="Wang W."/>
            <person name="Stajich J.E."/>
            <person name="White M.M."/>
            <person name="Moncalvo J.M."/>
        </authorList>
    </citation>
    <scope>NUCLEOTIDE SEQUENCE [LARGE SCALE GENOMIC DNA]</scope>
    <source>
        <strain evidence="2 3">SC-DP-2</strain>
    </source>
</reference>
<feature type="non-terminal residue" evidence="2">
    <location>
        <position position="68"/>
    </location>
</feature>
<evidence type="ECO:0000256" key="1">
    <source>
        <dbReference type="SAM" id="SignalP"/>
    </source>
</evidence>
<feature type="signal peptide" evidence="1">
    <location>
        <begin position="1"/>
        <end position="20"/>
    </location>
</feature>
<sequence length="68" mass="7399">MKFTVSTMFLASSGILAVSGNVIPLEAGFNKRQPSEVGKLQVRGWLDNLINQGKDIYNEAKDSGTLDQ</sequence>
<dbReference type="Proteomes" id="UP000245609">
    <property type="component" value="Unassembled WGS sequence"/>
</dbReference>
<evidence type="ECO:0000313" key="2">
    <source>
        <dbReference type="EMBL" id="PVV02483.1"/>
    </source>
</evidence>
<name>A0A2T9ZD08_9FUNG</name>
<gene>
    <name evidence="2" type="ORF">BB560_003064</name>
</gene>
<dbReference type="AlphaFoldDB" id="A0A2T9ZD08"/>